<dbReference type="SUPFAM" id="SSF53474">
    <property type="entry name" value="alpha/beta-Hydrolases"/>
    <property type="match status" value="1"/>
</dbReference>
<dbReference type="SMART" id="SM01110">
    <property type="entry name" value="Cutinase"/>
    <property type="match status" value="1"/>
</dbReference>
<reference evidence="6" key="1">
    <citation type="journal article" date="2019" name="Int. J. Syst. Evol. Microbiol.">
        <title>The Global Catalogue of Microorganisms (GCM) 10K type strain sequencing project: providing services to taxonomists for standard genome sequencing and annotation.</title>
        <authorList>
            <consortium name="The Broad Institute Genomics Platform"/>
            <consortium name="The Broad Institute Genome Sequencing Center for Infectious Disease"/>
            <person name="Wu L."/>
            <person name="Ma J."/>
        </authorList>
    </citation>
    <scope>NUCLEOTIDE SEQUENCE [LARGE SCALE GENOMIC DNA]</scope>
    <source>
        <strain evidence="6">JCM 18961</strain>
    </source>
</reference>
<comment type="caution">
    <text evidence="5">The sequence shown here is derived from an EMBL/GenBank/DDBJ whole genome shotgun (WGS) entry which is preliminary data.</text>
</comment>
<evidence type="ECO:0000256" key="3">
    <source>
        <dbReference type="ARBA" id="ARBA00022801"/>
    </source>
</evidence>
<proteinExistence type="inferred from homology"/>
<dbReference type="Gene3D" id="3.40.50.1820">
    <property type="entry name" value="alpha/beta hydrolase"/>
    <property type="match status" value="1"/>
</dbReference>
<accession>A0ABP8XQ78</accession>
<evidence type="ECO:0008006" key="7">
    <source>
        <dbReference type="Google" id="ProtNLM"/>
    </source>
</evidence>
<gene>
    <name evidence="5" type="ORF">GCM10025782_06380</name>
</gene>
<dbReference type="EMBL" id="BAABLO010000001">
    <property type="protein sequence ID" value="GAA4712961.1"/>
    <property type="molecule type" value="Genomic_DNA"/>
</dbReference>
<comment type="similarity">
    <text evidence="1">Belongs to the cutinase family.</text>
</comment>
<evidence type="ECO:0000256" key="1">
    <source>
        <dbReference type="ARBA" id="ARBA00007534"/>
    </source>
</evidence>
<protein>
    <recommendedName>
        <fullName evidence="7">Phospholipase/carboxylesterase/thioesterase domain-containing protein</fullName>
    </recommendedName>
</protein>
<dbReference type="Pfam" id="PF01083">
    <property type="entry name" value="Cutinase"/>
    <property type="match status" value="1"/>
</dbReference>
<dbReference type="InterPro" id="IPR000675">
    <property type="entry name" value="Cutinase/axe"/>
</dbReference>
<evidence type="ECO:0000256" key="4">
    <source>
        <dbReference type="ARBA" id="ARBA00023157"/>
    </source>
</evidence>
<name>A0ABP8XQ78_9MICO</name>
<evidence type="ECO:0000313" key="5">
    <source>
        <dbReference type="EMBL" id="GAA4712961.1"/>
    </source>
</evidence>
<dbReference type="PANTHER" id="PTHR33630:SF9">
    <property type="entry name" value="CUTINASE 4"/>
    <property type="match status" value="1"/>
</dbReference>
<dbReference type="PANTHER" id="PTHR33630">
    <property type="entry name" value="CUTINASE RV1984C-RELATED-RELATED"/>
    <property type="match status" value="1"/>
</dbReference>
<keyword evidence="2" id="KW-0719">Serine esterase</keyword>
<dbReference type="InterPro" id="IPR029058">
    <property type="entry name" value="AB_hydrolase_fold"/>
</dbReference>
<sequence>MHVFGGDHAARSFYQSLGYSPGATQMHRSLPLADPVLRIVLARGSEGTGMEDLLEPAARRIAGLVPGPAPIESLDYPATATITSFDWPGWVRLGSSPREGIRALVTLLEDHAAHSPTVPVVLMGFSQGALVITEALTPPRRRHHGFAAPALSDRALGVVRAAVSVGNPSFRAGEPFNRGTPAPGVNGMRARTPGLLDHVADRVFDFAEHDDVSAQHLRTSTVEGHLAYGARGYVERIVEAVEPLLRTSAPERP</sequence>
<keyword evidence="4" id="KW-1015">Disulfide bond</keyword>
<evidence type="ECO:0000313" key="6">
    <source>
        <dbReference type="Proteomes" id="UP001500556"/>
    </source>
</evidence>
<keyword evidence="6" id="KW-1185">Reference proteome</keyword>
<dbReference type="Proteomes" id="UP001500556">
    <property type="component" value="Unassembled WGS sequence"/>
</dbReference>
<evidence type="ECO:0000256" key="2">
    <source>
        <dbReference type="ARBA" id="ARBA00022487"/>
    </source>
</evidence>
<organism evidence="5 6">
    <name type="scientific">Pedococcus ginsenosidimutans</name>
    <dbReference type="NCBI Taxonomy" id="490570"/>
    <lineage>
        <taxon>Bacteria</taxon>
        <taxon>Bacillati</taxon>
        <taxon>Actinomycetota</taxon>
        <taxon>Actinomycetes</taxon>
        <taxon>Micrococcales</taxon>
        <taxon>Intrasporangiaceae</taxon>
        <taxon>Pedococcus</taxon>
    </lineage>
</organism>
<keyword evidence="3" id="KW-0378">Hydrolase</keyword>